<dbReference type="EMBL" id="JAROYP010000010">
    <property type="protein sequence ID" value="MDH5162692.1"/>
    <property type="molecule type" value="Genomic_DNA"/>
</dbReference>
<keyword evidence="1" id="KW-1133">Transmembrane helix</keyword>
<dbReference type="Proteomes" id="UP001159179">
    <property type="component" value="Unassembled WGS sequence"/>
</dbReference>
<evidence type="ECO:0000256" key="1">
    <source>
        <dbReference type="SAM" id="Phobius"/>
    </source>
</evidence>
<gene>
    <name evidence="3" type="ORF">P5X88_17295</name>
</gene>
<dbReference type="AlphaFoldDB" id="A0AAW6SZJ9"/>
<evidence type="ECO:0000313" key="3">
    <source>
        <dbReference type="EMBL" id="MDH5162692.1"/>
    </source>
</evidence>
<evidence type="ECO:0008006" key="5">
    <source>
        <dbReference type="Google" id="ProtNLM"/>
    </source>
</evidence>
<keyword evidence="1" id="KW-0812">Transmembrane</keyword>
<feature type="transmembrane region" description="Helical" evidence="1">
    <location>
        <begin position="119"/>
        <end position="138"/>
    </location>
</feature>
<keyword evidence="1" id="KW-0472">Membrane</keyword>
<organism evidence="3 4">
    <name type="scientific">Heyndrickxia oleronia</name>
    <dbReference type="NCBI Taxonomy" id="38875"/>
    <lineage>
        <taxon>Bacteria</taxon>
        <taxon>Bacillati</taxon>
        <taxon>Bacillota</taxon>
        <taxon>Bacilli</taxon>
        <taxon>Bacillales</taxon>
        <taxon>Bacillaceae</taxon>
        <taxon>Heyndrickxia</taxon>
    </lineage>
</organism>
<dbReference type="RefSeq" id="WP_280617546.1">
    <property type="nucleotide sequence ID" value="NZ_JAROYP010000010.1"/>
</dbReference>
<keyword evidence="2" id="KW-0732">Signal</keyword>
<reference evidence="3" key="1">
    <citation type="submission" date="2023-03" db="EMBL/GenBank/DDBJ databases">
        <title>Bacterial isolates from washroom surfaces on a university campus.</title>
        <authorList>
            <person name="Holman D.B."/>
            <person name="Gzyl K.E."/>
            <person name="Taheri A.E."/>
        </authorList>
    </citation>
    <scope>NUCLEOTIDE SEQUENCE</scope>
    <source>
        <strain evidence="3">RD03</strain>
    </source>
</reference>
<protein>
    <recommendedName>
        <fullName evidence="5">DUF3592 domain-containing protein</fullName>
    </recommendedName>
</protein>
<feature type="signal peptide" evidence="2">
    <location>
        <begin position="1"/>
        <end position="21"/>
    </location>
</feature>
<name>A0AAW6SZJ9_9BACI</name>
<accession>A0AAW6SZJ9</accession>
<evidence type="ECO:0000256" key="2">
    <source>
        <dbReference type="SAM" id="SignalP"/>
    </source>
</evidence>
<evidence type="ECO:0000313" key="4">
    <source>
        <dbReference type="Proteomes" id="UP001159179"/>
    </source>
</evidence>
<comment type="caution">
    <text evidence="3">The sequence shown here is derived from an EMBL/GenBank/DDBJ whole genome shotgun (WGS) entry which is preliminary data.</text>
</comment>
<proteinExistence type="predicted"/>
<feature type="chain" id="PRO_5043499088" description="DUF3592 domain-containing protein" evidence="2">
    <location>
        <begin position="22"/>
        <end position="147"/>
    </location>
</feature>
<sequence>MKKFVPLFILLLFLFSSMAHALSWAYPFVVWKGKVYEVKHENSINKNKLGRNIGKVKTQPNDMTGKYYGNASNYFPIGTKYYEINGISPTSAIAVEINKQEWVKAVYVNRVPFHVMNVFSIPKLCIGLILIIIIVIIIKWRQSKKNN</sequence>